<evidence type="ECO:0000313" key="2">
    <source>
        <dbReference type="Proteomes" id="UP001154282"/>
    </source>
</evidence>
<name>A0AAV0JFU2_9ROSI</name>
<comment type="caution">
    <text evidence="1">The sequence shown here is derived from an EMBL/GenBank/DDBJ whole genome shotgun (WGS) entry which is preliminary data.</text>
</comment>
<gene>
    <name evidence="1" type="ORF">LITE_LOCUS14110</name>
</gene>
<keyword evidence="2" id="KW-1185">Reference proteome</keyword>
<reference evidence="1" key="1">
    <citation type="submission" date="2022-08" db="EMBL/GenBank/DDBJ databases">
        <authorList>
            <person name="Gutierrez-Valencia J."/>
        </authorList>
    </citation>
    <scope>NUCLEOTIDE SEQUENCE</scope>
</reference>
<organism evidence="1 2">
    <name type="scientific">Linum tenue</name>
    <dbReference type="NCBI Taxonomy" id="586396"/>
    <lineage>
        <taxon>Eukaryota</taxon>
        <taxon>Viridiplantae</taxon>
        <taxon>Streptophyta</taxon>
        <taxon>Embryophyta</taxon>
        <taxon>Tracheophyta</taxon>
        <taxon>Spermatophyta</taxon>
        <taxon>Magnoliopsida</taxon>
        <taxon>eudicotyledons</taxon>
        <taxon>Gunneridae</taxon>
        <taxon>Pentapetalae</taxon>
        <taxon>rosids</taxon>
        <taxon>fabids</taxon>
        <taxon>Malpighiales</taxon>
        <taxon>Linaceae</taxon>
        <taxon>Linum</taxon>
    </lineage>
</organism>
<dbReference type="AlphaFoldDB" id="A0AAV0JFU2"/>
<evidence type="ECO:0000313" key="1">
    <source>
        <dbReference type="EMBL" id="CAI0408788.1"/>
    </source>
</evidence>
<protein>
    <submittedName>
        <fullName evidence="1">Uncharacterized protein</fullName>
    </submittedName>
</protein>
<dbReference type="PANTHER" id="PTHR28535">
    <property type="entry name" value="ZINC FINGER GRF-TYPE CONTAINING 1"/>
    <property type="match status" value="1"/>
</dbReference>
<dbReference type="GO" id="GO:0006302">
    <property type="term" value="P:double-strand break repair"/>
    <property type="evidence" value="ECO:0007669"/>
    <property type="project" value="TreeGrafter"/>
</dbReference>
<proteinExistence type="predicted"/>
<sequence>MLLDEFEKLLECRVLKDEEIVSSCESLTFNSYLVDVADPEGHHVTVPGFRREIRRCRSVDLVSRLGRSSDVPLLILVVKVVCSSDFRKSELQKYEAPNNGKDTVTLGAAVWLPHIDAYPFNYQIQIKLYDASRNILSSRHLKKDERICSRESIAFGGYLVDVGKLEGDKQVLPGLNDENSPREIRKPDSVIHTSFRSSKSTLKGWLMWESHGNDLPRQDLSCSSPSNIERTKVAETVSATNLYVMLGRYCLFLRNHLRRVLLQNASTTANMLIVPTLRCSKLPLLETPYSQLLKQVKI</sequence>
<dbReference type="GO" id="GO:0005634">
    <property type="term" value="C:nucleus"/>
    <property type="evidence" value="ECO:0007669"/>
    <property type="project" value="TreeGrafter"/>
</dbReference>
<dbReference type="InterPro" id="IPR052800">
    <property type="entry name" value="DNA_Repair_Helicase_ZGRF1"/>
</dbReference>
<dbReference type="PANTHER" id="PTHR28535:SF1">
    <property type="entry name" value="PROTEIN ZGRF1"/>
    <property type="match status" value="1"/>
</dbReference>
<dbReference type="Proteomes" id="UP001154282">
    <property type="component" value="Unassembled WGS sequence"/>
</dbReference>
<accession>A0AAV0JFU2</accession>
<dbReference type="GO" id="GO:0035861">
    <property type="term" value="C:site of double-strand break"/>
    <property type="evidence" value="ECO:0007669"/>
    <property type="project" value="TreeGrafter"/>
</dbReference>
<dbReference type="EMBL" id="CAMGYJ010000005">
    <property type="protein sequence ID" value="CAI0408788.1"/>
    <property type="molecule type" value="Genomic_DNA"/>
</dbReference>